<keyword evidence="4" id="KW-1185">Reference proteome</keyword>
<evidence type="ECO:0000313" key="4">
    <source>
        <dbReference type="Proteomes" id="UP000272117"/>
    </source>
</evidence>
<keyword evidence="1" id="KW-0479">Metal-binding</keyword>
<dbReference type="InterPro" id="IPR002481">
    <property type="entry name" value="FUR"/>
</dbReference>
<dbReference type="Gene3D" id="1.10.10.10">
    <property type="entry name" value="Winged helix-like DNA-binding domain superfamily/Winged helix DNA-binding domain"/>
    <property type="match status" value="1"/>
</dbReference>
<feature type="binding site" evidence="1">
    <location>
        <position position="123"/>
    </location>
    <ligand>
        <name>Zn(2+)</name>
        <dbReference type="ChEBI" id="CHEBI:29105"/>
    </ligand>
</feature>
<comment type="cofactor">
    <cofactor evidence="1">
        <name>Zn(2+)</name>
        <dbReference type="ChEBI" id="CHEBI:29105"/>
    </cofactor>
    <text evidence="1">Binds 1 zinc ion per subunit.</text>
</comment>
<dbReference type="GO" id="GO:1900376">
    <property type="term" value="P:regulation of secondary metabolite biosynthetic process"/>
    <property type="evidence" value="ECO:0007669"/>
    <property type="project" value="TreeGrafter"/>
</dbReference>
<dbReference type="Pfam" id="PF01475">
    <property type="entry name" value="FUR"/>
    <property type="match status" value="1"/>
</dbReference>
<dbReference type="RefSeq" id="WP_123127898.1">
    <property type="nucleotide sequence ID" value="NZ_RJJD01000008.1"/>
</dbReference>
<dbReference type="AlphaFoldDB" id="A0A3M9MN41"/>
<dbReference type="Proteomes" id="UP000272117">
    <property type="component" value="Unassembled WGS sequence"/>
</dbReference>
<dbReference type="PANTHER" id="PTHR33202">
    <property type="entry name" value="ZINC UPTAKE REGULATION PROTEIN"/>
    <property type="match status" value="1"/>
</dbReference>
<keyword evidence="1" id="KW-0862">Zinc</keyword>
<evidence type="ECO:0000313" key="3">
    <source>
        <dbReference type="EMBL" id="RNI26283.1"/>
    </source>
</evidence>
<dbReference type="GO" id="GO:0003700">
    <property type="term" value="F:DNA-binding transcription factor activity"/>
    <property type="evidence" value="ECO:0007669"/>
    <property type="project" value="InterPro"/>
</dbReference>
<dbReference type="EMBL" id="RJJD01000008">
    <property type="protein sequence ID" value="RNI26283.1"/>
    <property type="molecule type" value="Genomic_DNA"/>
</dbReference>
<reference evidence="3 4" key="1">
    <citation type="submission" date="2018-11" db="EMBL/GenBank/DDBJ databases">
        <title>Rufibacter latericius sp. nov., isolated from water in Baiyang Lake.</title>
        <authorList>
            <person name="Yang Y."/>
        </authorList>
    </citation>
    <scope>NUCLEOTIDE SEQUENCE [LARGE SCALE GENOMIC DNA]</scope>
    <source>
        <strain evidence="3 4">R-22-1c-1</strain>
    </source>
</reference>
<evidence type="ECO:0000256" key="2">
    <source>
        <dbReference type="PIRSR" id="PIRSR602481-2"/>
    </source>
</evidence>
<proteinExistence type="predicted"/>
<protein>
    <submittedName>
        <fullName evidence="3">Transcriptional repressor</fullName>
    </submittedName>
</protein>
<feature type="binding site" evidence="1">
    <location>
        <position position="86"/>
    </location>
    <ligand>
        <name>Zn(2+)</name>
        <dbReference type="ChEBI" id="CHEBI:29105"/>
    </ligand>
</feature>
<dbReference type="GO" id="GO:0008270">
    <property type="term" value="F:zinc ion binding"/>
    <property type="evidence" value="ECO:0007669"/>
    <property type="project" value="TreeGrafter"/>
</dbReference>
<feature type="binding site" evidence="2">
    <location>
        <position position="97"/>
    </location>
    <ligand>
        <name>Fe cation</name>
        <dbReference type="ChEBI" id="CHEBI:24875"/>
    </ligand>
</feature>
<accession>A0A3M9MN41</accession>
<organism evidence="3 4">
    <name type="scientific">Rufibacter latericius</name>
    <dbReference type="NCBI Taxonomy" id="2487040"/>
    <lineage>
        <taxon>Bacteria</taxon>
        <taxon>Pseudomonadati</taxon>
        <taxon>Bacteroidota</taxon>
        <taxon>Cytophagia</taxon>
        <taxon>Cytophagales</taxon>
        <taxon>Hymenobacteraceae</taxon>
        <taxon>Rufibacter</taxon>
    </lineage>
</organism>
<name>A0A3M9MN41_9BACT</name>
<comment type="caution">
    <text evidence="3">The sequence shown here is derived from an EMBL/GenBank/DDBJ whole genome shotgun (WGS) entry which is preliminary data.</text>
</comment>
<dbReference type="SUPFAM" id="SSF46785">
    <property type="entry name" value="Winged helix' DNA-binding domain"/>
    <property type="match status" value="1"/>
</dbReference>
<sequence>MKRRNTPSQQAILAMLKSANSALSQDMIEQQLKGEADRVTIYRVLNRFCEDGLTHRIVSDDGKSYFALCHGCQENHHTHDHFHFKCLSCQKVECLSEKVQVSLPQGYRAQNVNAWVSGHCASCSA</sequence>
<dbReference type="OrthoDB" id="594893at2"/>
<dbReference type="PANTHER" id="PTHR33202:SF7">
    <property type="entry name" value="FERRIC UPTAKE REGULATION PROTEIN"/>
    <property type="match status" value="1"/>
</dbReference>
<keyword evidence="2" id="KW-0408">Iron</keyword>
<dbReference type="GO" id="GO:0045892">
    <property type="term" value="P:negative regulation of DNA-templated transcription"/>
    <property type="evidence" value="ECO:0007669"/>
    <property type="project" value="TreeGrafter"/>
</dbReference>
<dbReference type="InterPro" id="IPR036388">
    <property type="entry name" value="WH-like_DNA-bd_sf"/>
</dbReference>
<dbReference type="GO" id="GO:0000976">
    <property type="term" value="F:transcription cis-regulatory region binding"/>
    <property type="evidence" value="ECO:0007669"/>
    <property type="project" value="TreeGrafter"/>
</dbReference>
<gene>
    <name evidence="3" type="ORF">EFB08_15890</name>
</gene>
<feature type="binding site" evidence="1">
    <location>
        <position position="89"/>
    </location>
    <ligand>
        <name>Zn(2+)</name>
        <dbReference type="ChEBI" id="CHEBI:29105"/>
    </ligand>
</feature>
<dbReference type="InterPro" id="IPR036390">
    <property type="entry name" value="WH_DNA-bd_sf"/>
</dbReference>
<comment type="cofactor">
    <cofactor evidence="2">
        <name>Mn(2+)</name>
        <dbReference type="ChEBI" id="CHEBI:29035"/>
    </cofactor>
    <cofactor evidence="2">
        <name>Fe(2+)</name>
        <dbReference type="ChEBI" id="CHEBI:29033"/>
    </cofactor>
    <text evidence="2">Binds 1 Mn(2+) or Fe(2+) ion per subunit.</text>
</comment>
<evidence type="ECO:0000256" key="1">
    <source>
        <dbReference type="PIRSR" id="PIRSR602481-1"/>
    </source>
</evidence>
<feature type="binding site" evidence="1">
    <location>
        <position position="120"/>
    </location>
    <ligand>
        <name>Zn(2+)</name>
        <dbReference type="ChEBI" id="CHEBI:29105"/>
    </ligand>
</feature>